<dbReference type="PANTHER" id="PTHR23289">
    <property type="entry name" value="CYTOCHROME C OXIDASE ASSEMBLY PROTEIN COX15"/>
    <property type="match status" value="1"/>
</dbReference>
<dbReference type="VEuPathDB" id="FungiDB:DD237_002311"/>
<dbReference type="InterPro" id="IPR003780">
    <property type="entry name" value="COX15/CtaA_fam"/>
</dbReference>
<evidence type="ECO:0000256" key="2">
    <source>
        <dbReference type="ARBA" id="ARBA00004141"/>
    </source>
</evidence>
<comment type="catalytic activity">
    <reaction evidence="11">
        <text>Fe(II)-heme o + 2 A + H2O = Fe(II)-heme a + 2 AH2</text>
        <dbReference type="Rhea" id="RHEA:63388"/>
        <dbReference type="ChEBI" id="CHEBI:13193"/>
        <dbReference type="ChEBI" id="CHEBI:15377"/>
        <dbReference type="ChEBI" id="CHEBI:17499"/>
        <dbReference type="ChEBI" id="CHEBI:60530"/>
        <dbReference type="ChEBI" id="CHEBI:61715"/>
        <dbReference type="EC" id="1.17.99.9"/>
    </reaction>
    <physiologicalReaction direction="left-to-right" evidence="11">
        <dbReference type="Rhea" id="RHEA:63389"/>
    </physiologicalReaction>
</comment>
<organism evidence="12 13">
    <name type="scientific">Peronospora effusa</name>
    <dbReference type="NCBI Taxonomy" id="542832"/>
    <lineage>
        <taxon>Eukaryota</taxon>
        <taxon>Sar</taxon>
        <taxon>Stramenopiles</taxon>
        <taxon>Oomycota</taxon>
        <taxon>Peronosporomycetes</taxon>
        <taxon>Peronosporales</taxon>
        <taxon>Peronosporaceae</taxon>
        <taxon>Peronospora</taxon>
    </lineage>
</organism>
<dbReference type="AlphaFoldDB" id="A0A3R7VZ10"/>
<reference evidence="12 13" key="1">
    <citation type="submission" date="2018-06" db="EMBL/GenBank/DDBJ databases">
        <title>Comparative genomics of downy mildews reveals potential adaptations to biotrophy.</title>
        <authorList>
            <person name="Fletcher K."/>
            <person name="Klosterman S.J."/>
            <person name="Derevnina L."/>
            <person name="Martin F."/>
            <person name="Koike S."/>
            <person name="Reyes Chin-Wo S."/>
            <person name="Mou B."/>
            <person name="Michelmore R."/>
        </authorList>
    </citation>
    <scope>NUCLEOTIDE SEQUENCE [LARGE SCALE GENOMIC DNA]</scope>
    <source>
        <strain evidence="12 13">R13</strain>
    </source>
</reference>
<keyword evidence="4" id="KW-0479">Metal-binding</keyword>
<sequence>MMNKAKSSMVKSPLPWWLFGTAGLVATTLTVGAAARLTRTGASMLYWKPRFMHSPKTESEWHDEFDVYRDFCARSQRTPMTLEDFKRNYKWESAHRRLGQLTALSFVGPLTYFAMKGKIPIPAQAPLMLIAGLGATQMYLGRGMVEKNVTRGGKGSSDESSTFEGANFFLPIHSALSLANFSLLVWTGLGIISPVSRAITVRGLMTPGVLQEMGAVRNHFLALTGLAASTIFAGALVAEIDGGREFQTFPKMGDHWIPQGLFDQQPWLRNFRDNVALVQLDHRLLAVATLAAYTTVYLKARKRRIWTNLPEDAKRAMTLALAATGGQVLMGATMLVKEVPTPLAMVHQSGAALVLGSSLWVLHALRFARPGGLMGAAVATAAAKVA</sequence>
<dbReference type="GO" id="GO:0016653">
    <property type="term" value="F:oxidoreductase activity, acting on NAD(P)H, heme protein as acceptor"/>
    <property type="evidence" value="ECO:0007669"/>
    <property type="project" value="TreeGrafter"/>
</dbReference>
<evidence type="ECO:0000313" key="13">
    <source>
        <dbReference type="Proteomes" id="UP000286097"/>
    </source>
</evidence>
<evidence type="ECO:0008006" key="14">
    <source>
        <dbReference type="Google" id="ProtNLM"/>
    </source>
</evidence>
<name>A0A3R7VZ10_9STRA</name>
<evidence type="ECO:0000256" key="5">
    <source>
        <dbReference type="ARBA" id="ARBA00022989"/>
    </source>
</evidence>
<evidence type="ECO:0000256" key="4">
    <source>
        <dbReference type="ARBA" id="ARBA00022723"/>
    </source>
</evidence>
<dbReference type="Pfam" id="PF02628">
    <property type="entry name" value="COX15-CtaA"/>
    <property type="match status" value="1"/>
</dbReference>
<evidence type="ECO:0000313" key="12">
    <source>
        <dbReference type="EMBL" id="RQM10233.1"/>
    </source>
</evidence>
<keyword evidence="9" id="KW-0472">Membrane</keyword>
<gene>
    <name evidence="12" type="ORF">DD237_002311</name>
</gene>
<evidence type="ECO:0000256" key="8">
    <source>
        <dbReference type="ARBA" id="ARBA00023133"/>
    </source>
</evidence>
<evidence type="ECO:0000256" key="10">
    <source>
        <dbReference type="ARBA" id="ARBA00044501"/>
    </source>
</evidence>
<keyword evidence="6" id="KW-0560">Oxidoreductase</keyword>
<evidence type="ECO:0000256" key="3">
    <source>
        <dbReference type="ARBA" id="ARBA00022692"/>
    </source>
</evidence>
<accession>A0A3R7VZ10</accession>
<dbReference type="EMBL" id="QKXF01000649">
    <property type="protein sequence ID" value="RQM10233.1"/>
    <property type="molecule type" value="Genomic_DNA"/>
</dbReference>
<evidence type="ECO:0000256" key="11">
    <source>
        <dbReference type="ARBA" id="ARBA00048044"/>
    </source>
</evidence>
<dbReference type="GO" id="GO:0046872">
    <property type="term" value="F:metal ion binding"/>
    <property type="evidence" value="ECO:0007669"/>
    <property type="project" value="UniProtKB-KW"/>
</dbReference>
<dbReference type="GO" id="GO:0006784">
    <property type="term" value="P:heme A biosynthetic process"/>
    <property type="evidence" value="ECO:0007669"/>
    <property type="project" value="InterPro"/>
</dbReference>
<comment type="cofactor">
    <cofactor evidence="1">
        <name>heme b</name>
        <dbReference type="ChEBI" id="CHEBI:60344"/>
    </cofactor>
</comment>
<keyword evidence="3" id="KW-0812">Transmembrane</keyword>
<evidence type="ECO:0000256" key="9">
    <source>
        <dbReference type="ARBA" id="ARBA00023136"/>
    </source>
</evidence>
<evidence type="ECO:0000256" key="1">
    <source>
        <dbReference type="ARBA" id="ARBA00001970"/>
    </source>
</evidence>
<dbReference type="GO" id="GO:0120547">
    <property type="term" value="F:heme A synthase activity"/>
    <property type="evidence" value="ECO:0007669"/>
    <property type="project" value="UniProtKB-EC"/>
</dbReference>
<comment type="subcellular location">
    <subcellularLocation>
        <location evidence="2">Membrane</location>
        <topology evidence="2">Multi-pass membrane protein</topology>
    </subcellularLocation>
</comment>
<keyword evidence="5" id="KW-1133">Transmembrane helix</keyword>
<proteinExistence type="predicted"/>
<keyword evidence="7" id="KW-0408">Iron</keyword>
<evidence type="ECO:0000256" key="7">
    <source>
        <dbReference type="ARBA" id="ARBA00023004"/>
    </source>
</evidence>
<comment type="caution">
    <text evidence="12">The sequence shown here is derived from an EMBL/GenBank/DDBJ whole genome shotgun (WGS) entry which is preliminary data.</text>
</comment>
<dbReference type="PANTHER" id="PTHR23289:SF2">
    <property type="entry name" value="CYTOCHROME C OXIDASE ASSEMBLY PROTEIN COX15 HOMOLOG"/>
    <property type="match status" value="1"/>
</dbReference>
<protein>
    <recommendedName>
        <fullName evidence="14">Cytochrome oxidase assembly protein</fullName>
    </recommendedName>
</protein>
<dbReference type="InterPro" id="IPR023754">
    <property type="entry name" value="HemeA_Synthase_type2"/>
</dbReference>
<evidence type="ECO:0000256" key="6">
    <source>
        <dbReference type="ARBA" id="ARBA00023002"/>
    </source>
</evidence>
<dbReference type="Proteomes" id="UP000286097">
    <property type="component" value="Unassembled WGS sequence"/>
</dbReference>
<dbReference type="OrthoDB" id="1726137at2759"/>
<keyword evidence="8" id="KW-0350">Heme biosynthesis</keyword>
<dbReference type="GO" id="GO:0005743">
    <property type="term" value="C:mitochondrial inner membrane"/>
    <property type="evidence" value="ECO:0007669"/>
    <property type="project" value="TreeGrafter"/>
</dbReference>
<comment type="pathway">
    <text evidence="10">Porphyrin-containing compound metabolism; heme A biosynthesis; heme A from heme O: step 1/1.</text>
</comment>